<accession>E5WVZ3</accession>
<dbReference type="HOGENOM" id="CLU_592714_0_0_10"/>
<evidence type="ECO:0000313" key="4">
    <source>
        <dbReference type="Proteomes" id="UP000003246"/>
    </source>
</evidence>
<protein>
    <submittedName>
        <fullName evidence="3">Leucine-rich repeat-containing protein</fullName>
    </submittedName>
</protein>
<sequence>MNLHKLKIRSIFFLPLIVSLLAMVAVTGCSDEEDALQTGQYGYVQFKLYKSTGEGAATRATDKLELLSDAKKINVVMLRDGVTLSQTLVLNSYNAENAEFGLRSDKLQLLTGTYKIVGYYLYDKLDEELLAGSVEEDDEFTVVQDGLQEKALTVNTVTRGMVKFKLIKDGLSTRAPGEYLFSQIKLADITVTNLFTKKPTTIKGFKVTYKEESKEHQNPDNDNDKYMDIATAKCDSAVWLPAGNYQVTSYTTYSKNGNLVKTLETQAVKGEQFTVKDNALTDDAIVPIKLSRTAEYIKDYLALKEIWDALNGKNWSQQGFGTQPGANWNFNKELDMWGAQPGVSLNSNGRVTGLSLEGFGASGRVPDAIGQLTELEVLALGSHGEKVNERLFGPKGISANMSDEQKQKMRMHYQKTFVDYDPREDFSDLIKDCINSDPQQKSIKKKQPYHIERYANRTVEQ</sequence>
<dbReference type="EMBL" id="ACWG01000008">
    <property type="protein sequence ID" value="EFV31033.1"/>
    <property type="molecule type" value="Genomic_DNA"/>
</dbReference>
<dbReference type="Pfam" id="PF14660">
    <property type="entry name" value="DUF4458"/>
    <property type="match status" value="2"/>
</dbReference>
<reference evidence="3 4" key="1">
    <citation type="submission" date="2010-10" db="EMBL/GenBank/DDBJ databases">
        <title>The Genome Sequence of Bacteroides eggerthii strain 1_2_48FAA.</title>
        <authorList>
            <consortium name="The Broad Institute Genome Sequencing Platform"/>
            <person name="Ward D."/>
            <person name="Earl A."/>
            <person name="Feldgarden M."/>
            <person name="Young S.K."/>
            <person name="Gargeya S."/>
            <person name="Zeng Q."/>
            <person name="Alvarado L."/>
            <person name="Berlin A."/>
            <person name="Bochicchio J."/>
            <person name="Chapman S.B."/>
            <person name="Chen Z."/>
            <person name="Freedman E."/>
            <person name="Gellesch M."/>
            <person name="Goldberg J."/>
            <person name="Griggs A."/>
            <person name="Gujja S."/>
            <person name="Heilman E."/>
            <person name="Heiman D."/>
            <person name="Howarth C."/>
            <person name="Mehta T."/>
            <person name="Neiman D."/>
            <person name="Pearson M."/>
            <person name="Roberts A."/>
            <person name="Saif S."/>
            <person name="Shea T."/>
            <person name="Shenoy N."/>
            <person name="Sisk P."/>
            <person name="Stolte C."/>
            <person name="Sykes S."/>
            <person name="White J."/>
            <person name="Yandava C."/>
            <person name="Allen-Vercoe E."/>
            <person name="Ambrose C."/>
            <person name="Strauss J."/>
            <person name="Daigneault M."/>
            <person name="Haas B."/>
            <person name="Nusbaum C."/>
            <person name="Birren B."/>
        </authorList>
    </citation>
    <scope>NUCLEOTIDE SEQUENCE [LARGE SCALE GENOMIC DNA]</scope>
    <source>
        <strain evidence="3 4">1_2_48FAA</strain>
    </source>
</reference>
<dbReference type="Pfam" id="PF18805">
    <property type="entry name" value="LRR_10"/>
    <property type="match status" value="1"/>
</dbReference>
<keyword evidence="1" id="KW-0732">Signal</keyword>
<dbReference type="InterPro" id="IPR038711">
    <property type="entry name" value="LRR_N_sf"/>
</dbReference>
<feature type="domain" description="DUF4458" evidence="2">
    <location>
        <begin position="160"/>
        <end position="280"/>
    </location>
</feature>
<name>E5WVZ3_9BACE</name>
<evidence type="ECO:0000259" key="2">
    <source>
        <dbReference type="Pfam" id="PF14660"/>
    </source>
</evidence>
<proteinExistence type="predicted"/>
<dbReference type="Gene3D" id="3.80.10.10">
    <property type="entry name" value="Ribonuclease Inhibitor"/>
    <property type="match status" value="1"/>
</dbReference>
<dbReference type="Gene3D" id="2.60.40.3540">
    <property type="entry name" value="Domain of unknown function DUF4458"/>
    <property type="match status" value="2"/>
</dbReference>
<evidence type="ECO:0000256" key="1">
    <source>
        <dbReference type="SAM" id="SignalP"/>
    </source>
</evidence>
<feature type="domain" description="DUF4458" evidence="2">
    <location>
        <begin position="42"/>
        <end position="147"/>
    </location>
</feature>
<evidence type="ECO:0000313" key="3">
    <source>
        <dbReference type="EMBL" id="EFV31033.1"/>
    </source>
</evidence>
<gene>
    <name evidence="3" type="ORF">HMPREF1016_00925</name>
</gene>
<dbReference type="InterPro" id="IPR041403">
    <property type="entry name" value="DUF4458_prot_LRR"/>
</dbReference>
<dbReference type="Proteomes" id="UP000003246">
    <property type="component" value="Unassembled WGS sequence"/>
</dbReference>
<dbReference type="InterPro" id="IPR032675">
    <property type="entry name" value="LRR_dom_sf"/>
</dbReference>
<dbReference type="AlphaFoldDB" id="E5WVZ3"/>
<dbReference type="PROSITE" id="PS51257">
    <property type="entry name" value="PROKAR_LIPOPROTEIN"/>
    <property type="match status" value="1"/>
</dbReference>
<dbReference type="InterPro" id="IPR027899">
    <property type="entry name" value="DUF4458"/>
</dbReference>
<feature type="chain" id="PRO_5003199649" evidence="1">
    <location>
        <begin position="25"/>
        <end position="461"/>
    </location>
</feature>
<comment type="caution">
    <text evidence="3">The sequence shown here is derived from an EMBL/GenBank/DDBJ whole genome shotgun (WGS) entry which is preliminary data.</text>
</comment>
<organism evidence="3 4">
    <name type="scientific">Bacteroides eggerthii 1_2_48FAA</name>
    <dbReference type="NCBI Taxonomy" id="665953"/>
    <lineage>
        <taxon>Bacteria</taxon>
        <taxon>Pseudomonadati</taxon>
        <taxon>Bacteroidota</taxon>
        <taxon>Bacteroidia</taxon>
        <taxon>Bacteroidales</taxon>
        <taxon>Bacteroidaceae</taxon>
        <taxon>Bacteroides</taxon>
    </lineage>
</organism>
<feature type="signal peptide" evidence="1">
    <location>
        <begin position="1"/>
        <end position="24"/>
    </location>
</feature>